<feature type="compositionally biased region" description="Basic and acidic residues" evidence="1">
    <location>
        <begin position="102"/>
        <end position="116"/>
    </location>
</feature>
<feature type="transmembrane region" description="Helical" evidence="2">
    <location>
        <begin position="239"/>
        <end position="261"/>
    </location>
</feature>
<evidence type="ECO:0000313" key="4">
    <source>
        <dbReference type="Proteomes" id="UP000606193"/>
    </source>
</evidence>
<dbReference type="EMBL" id="JACRSX010000013">
    <property type="protein sequence ID" value="MBC8562908.1"/>
    <property type="molecule type" value="Genomic_DNA"/>
</dbReference>
<keyword evidence="4" id="KW-1185">Reference proteome</keyword>
<keyword evidence="2" id="KW-1133">Transmembrane helix</keyword>
<reference evidence="3 4" key="1">
    <citation type="submission" date="2020-08" db="EMBL/GenBank/DDBJ databases">
        <title>Genome public.</title>
        <authorList>
            <person name="Liu C."/>
            <person name="Sun Q."/>
        </authorList>
    </citation>
    <scope>NUCLEOTIDE SEQUENCE [LARGE SCALE GENOMIC DNA]</scope>
    <source>
        <strain evidence="3 4">NSJ-37</strain>
    </source>
</reference>
<keyword evidence="2" id="KW-0472">Membrane</keyword>
<dbReference type="Proteomes" id="UP000606193">
    <property type="component" value="Unassembled WGS sequence"/>
</dbReference>
<evidence type="ECO:0000256" key="1">
    <source>
        <dbReference type="SAM" id="MobiDB-lite"/>
    </source>
</evidence>
<comment type="caution">
    <text evidence="3">The sequence shown here is derived from an EMBL/GenBank/DDBJ whole genome shotgun (WGS) entry which is preliminary data.</text>
</comment>
<accession>A0ABR7N2Q4</accession>
<evidence type="ECO:0000256" key="2">
    <source>
        <dbReference type="SAM" id="Phobius"/>
    </source>
</evidence>
<name>A0ABR7N2Q4_9FIRM</name>
<evidence type="ECO:0008006" key="5">
    <source>
        <dbReference type="Google" id="ProtNLM"/>
    </source>
</evidence>
<gene>
    <name evidence="3" type="ORF">H8704_09780</name>
</gene>
<organism evidence="3 4">
    <name type="scientific">Jutongia huaianensis</name>
    <dbReference type="NCBI Taxonomy" id="2763668"/>
    <lineage>
        <taxon>Bacteria</taxon>
        <taxon>Bacillati</taxon>
        <taxon>Bacillota</taxon>
        <taxon>Clostridia</taxon>
        <taxon>Lachnospirales</taxon>
        <taxon>Lachnospiraceae</taxon>
        <taxon>Jutongia</taxon>
    </lineage>
</organism>
<feature type="transmembrane region" description="Helical" evidence="2">
    <location>
        <begin position="207"/>
        <end position="227"/>
    </location>
</feature>
<keyword evidence="2" id="KW-0812">Transmembrane</keyword>
<sequence length="351" mass="40147">MWCPKCKTEYRDGITVCADCGTPLVEGTAEEFETVDICNLKDEKMADRFVGYLEYSKVKGAVKQYDEETESYKVTVPEKMAKKAERLFEGFLTAAEEDLEQEKERKRLEAEQKTSGEQENDTEDQETASGEDVDSPEEENSEEASDEAEEYDWDAEEDSADPNYNPFAEDHGDIDLGDAEDEDDTARDILYESAKEYVKKEDAYKDMLFSGLTFIIFGIIGEAYLLLCKLDVIPINYNIVVLSGLAIMFLLFLIGGVVSVVKSARIKTEIPVEQEKTRRIKEWMAENLTQEIVQKWENPEVSQAENDLVIMAHIRSDLMKQYPEEEAAYLEMIAEEYFTEHIQTDEDATEE</sequence>
<evidence type="ECO:0000313" key="3">
    <source>
        <dbReference type="EMBL" id="MBC8562908.1"/>
    </source>
</evidence>
<protein>
    <recommendedName>
        <fullName evidence="5">Zinc ribbon domain-containing protein</fullName>
    </recommendedName>
</protein>
<feature type="compositionally biased region" description="Acidic residues" evidence="1">
    <location>
        <begin position="118"/>
        <end position="160"/>
    </location>
</feature>
<proteinExistence type="predicted"/>
<dbReference type="RefSeq" id="WP_249298158.1">
    <property type="nucleotide sequence ID" value="NZ_JACRSX010000013.1"/>
</dbReference>
<feature type="region of interest" description="Disordered" evidence="1">
    <location>
        <begin position="99"/>
        <end position="180"/>
    </location>
</feature>